<keyword evidence="8" id="KW-1185">Reference proteome</keyword>
<dbReference type="EMBL" id="CP042425">
    <property type="protein sequence ID" value="QEL20744.1"/>
    <property type="molecule type" value="Genomic_DNA"/>
</dbReference>
<dbReference type="SUPFAM" id="SSF88659">
    <property type="entry name" value="Sigma3 and sigma4 domains of RNA polymerase sigma factors"/>
    <property type="match status" value="1"/>
</dbReference>
<evidence type="ECO:0000256" key="5">
    <source>
        <dbReference type="ARBA" id="ARBA00023163"/>
    </source>
</evidence>
<dbReference type="InterPro" id="IPR013324">
    <property type="entry name" value="RNA_pol_sigma_r3/r4-like"/>
</dbReference>
<dbReference type="SUPFAM" id="SSF88946">
    <property type="entry name" value="Sigma2 domain of RNA polymerase sigma factors"/>
    <property type="match status" value="1"/>
</dbReference>
<dbReference type="Gene3D" id="1.10.1740.10">
    <property type="match status" value="1"/>
</dbReference>
<dbReference type="Proteomes" id="UP000324974">
    <property type="component" value="Chromosome"/>
</dbReference>
<keyword evidence="4" id="KW-0238">DNA-binding</keyword>
<sequence length="190" mass="21169">MDSQDFNHLVDGLRRGDRAAMADLFERYGGVIRAAVRRNLHDRLRTQFDSLDFVQDVWASLLALPPERCTFATPEALAGFLGRVARNKVADVFRQRFESQKYDIAREVVSPVSDGDSNRPGIPGRDPTPSLAAIAAERWDGLLAQLPPAYHPILQMLRDGFTYDEIAAVTGVSVRTVNRVVGRLKSYLGE</sequence>
<dbReference type="GO" id="GO:0003677">
    <property type="term" value="F:DNA binding"/>
    <property type="evidence" value="ECO:0007669"/>
    <property type="project" value="UniProtKB-KW"/>
</dbReference>
<reference evidence="8" key="1">
    <citation type="submission" date="2019-08" db="EMBL/GenBank/DDBJ databases">
        <title>Limnoglobus roseus gen. nov., sp. nov., a novel freshwater planctomycete with a giant genome from the family Gemmataceae.</title>
        <authorList>
            <person name="Kulichevskaya I.S."/>
            <person name="Naumoff D.G."/>
            <person name="Miroshnikov K."/>
            <person name="Ivanova A."/>
            <person name="Philippov D.A."/>
            <person name="Hakobyan A."/>
            <person name="Rijpstra I.C."/>
            <person name="Sinninghe Damste J.S."/>
            <person name="Liesack W."/>
            <person name="Dedysh S.N."/>
        </authorList>
    </citation>
    <scope>NUCLEOTIDE SEQUENCE [LARGE SCALE GENOMIC DNA]</scope>
    <source>
        <strain evidence="8">PX52</strain>
    </source>
</reference>
<dbReference type="PANTHER" id="PTHR43133">
    <property type="entry name" value="RNA POLYMERASE ECF-TYPE SIGMA FACTO"/>
    <property type="match status" value="1"/>
</dbReference>
<dbReference type="Gene3D" id="1.10.10.10">
    <property type="entry name" value="Winged helix-like DNA-binding domain superfamily/Winged helix DNA-binding domain"/>
    <property type="match status" value="1"/>
</dbReference>
<dbReference type="KEGG" id="lrs:PX52LOC_07854"/>
<evidence type="ECO:0000259" key="6">
    <source>
        <dbReference type="Pfam" id="PF08281"/>
    </source>
</evidence>
<feature type="domain" description="RNA polymerase sigma factor 70 region 4 type 2" evidence="6">
    <location>
        <begin position="139"/>
        <end position="179"/>
    </location>
</feature>
<dbReference type="NCBIfam" id="TIGR02937">
    <property type="entry name" value="sigma70-ECF"/>
    <property type="match status" value="1"/>
</dbReference>
<keyword evidence="2" id="KW-0805">Transcription regulation</keyword>
<organism evidence="7 8">
    <name type="scientific">Limnoglobus roseus</name>
    <dbReference type="NCBI Taxonomy" id="2598579"/>
    <lineage>
        <taxon>Bacteria</taxon>
        <taxon>Pseudomonadati</taxon>
        <taxon>Planctomycetota</taxon>
        <taxon>Planctomycetia</taxon>
        <taxon>Gemmatales</taxon>
        <taxon>Gemmataceae</taxon>
        <taxon>Limnoglobus</taxon>
    </lineage>
</organism>
<dbReference type="Pfam" id="PF08281">
    <property type="entry name" value="Sigma70_r4_2"/>
    <property type="match status" value="1"/>
</dbReference>
<comment type="similarity">
    <text evidence="1">Belongs to the sigma-70 factor family. ECF subfamily.</text>
</comment>
<name>A0A5C1AU42_9BACT</name>
<protein>
    <submittedName>
        <fullName evidence="7">Sigma-70 family RNA polymerase sigma factor</fullName>
    </submittedName>
</protein>
<keyword evidence="3" id="KW-0731">Sigma factor</keyword>
<evidence type="ECO:0000313" key="8">
    <source>
        <dbReference type="Proteomes" id="UP000324974"/>
    </source>
</evidence>
<proteinExistence type="inferred from homology"/>
<dbReference type="RefSeq" id="WP_149115002.1">
    <property type="nucleotide sequence ID" value="NZ_CP042425.1"/>
</dbReference>
<dbReference type="InterPro" id="IPR014284">
    <property type="entry name" value="RNA_pol_sigma-70_dom"/>
</dbReference>
<dbReference type="InterPro" id="IPR013325">
    <property type="entry name" value="RNA_pol_sigma_r2"/>
</dbReference>
<accession>A0A5C1AU42</accession>
<evidence type="ECO:0000256" key="3">
    <source>
        <dbReference type="ARBA" id="ARBA00023082"/>
    </source>
</evidence>
<dbReference type="InterPro" id="IPR036388">
    <property type="entry name" value="WH-like_DNA-bd_sf"/>
</dbReference>
<dbReference type="PANTHER" id="PTHR43133:SF8">
    <property type="entry name" value="RNA POLYMERASE SIGMA FACTOR HI_1459-RELATED"/>
    <property type="match status" value="1"/>
</dbReference>
<evidence type="ECO:0000256" key="4">
    <source>
        <dbReference type="ARBA" id="ARBA00023125"/>
    </source>
</evidence>
<dbReference type="GO" id="GO:0006352">
    <property type="term" value="P:DNA-templated transcription initiation"/>
    <property type="evidence" value="ECO:0007669"/>
    <property type="project" value="InterPro"/>
</dbReference>
<evidence type="ECO:0000256" key="1">
    <source>
        <dbReference type="ARBA" id="ARBA00010641"/>
    </source>
</evidence>
<dbReference type="AlphaFoldDB" id="A0A5C1AU42"/>
<evidence type="ECO:0000256" key="2">
    <source>
        <dbReference type="ARBA" id="ARBA00023015"/>
    </source>
</evidence>
<dbReference type="InterPro" id="IPR039425">
    <property type="entry name" value="RNA_pol_sigma-70-like"/>
</dbReference>
<dbReference type="InterPro" id="IPR013249">
    <property type="entry name" value="RNA_pol_sigma70_r4_t2"/>
</dbReference>
<dbReference type="GO" id="GO:0016987">
    <property type="term" value="F:sigma factor activity"/>
    <property type="evidence" value="ECO:0007669"/>
    <property type="project" value="UniProtKB-KW"/>
</dbReference>
<keyword evidence="5" id="KW-0804">Transcription</keyword>
<evidence type="ECO:0000313" key="7">
    <source>
        <dbReference type="EMBL" id="QEL20744.1"/>
    </source>
</evidence>
<gene>
    <name evidence="7" type="ORF">PX52LOC_07854</name>
</gene>
<dbReference type="OrthoDB" id="274519at2"/>